<evidence type="ECO:0000313" key="4">
    <source>
        <dbReference type="Proteomes" id="UP000011518"/>
    </source>
</evidence>
<protein>
    <submittedName>
        <fullName evidence="3">Uncharacterized protein</fullName>
    </submittedName>
</protein>
<keyword evidence="1" id="KW-0812">Transmembrane</keyword>
<sequence>MVSRRAASLTTGHLLCNLALTTGHFPTPSRQAPENPVQHSLLHQPSSGSLQWVHWCHGTDLSAWLYPTPNKQGSADDSICHSPPVSRPTPPLHSPPFPGTGKMEGFLFLVLFLFLTSSPLIMIQPDPSPGVDADRLVPKNPGSRHRDFWTTWLLDDPDDPSHTFLGYLQRSSLDSVSVRTTCTP</sequence>
<reference evidence="4" key="2">
    <citation type="journal article" date="2013" name="Nat. Commun.">
        <title>Genome of the Chinese tree shrew.</title>
        <authorList>
            <person name="Fan Y."/>
            <person name="Huang Z.Y."/>
            <person name="Cao C.C."/>
            <person name="Chen C.S."/>
            <person name="Chen Y.X."/>
            <person name="Fan D.D."/>
            <person name="He J."/>
            <person name="Hou H.L."/>
            <person name="Hu L."/>
            <person name="Hu X.T."/>
            <person name="Jiang X.T."/>
            <person name="Lai R."/>
            <person name="Lang Y.S."/>
            <person name="Liang B."/>
            <person name="Liao S.G."/>
            <person name="Mu D."/>
            <person name="Ma Y.Y."/>
            <person name="Niu Y.Y."/>
            <person name="Sun X.Q."/>
            <person name="Xia J.Q."/>
            <person name="Xiao J."/>
            <person name="Xiong Z.Q."/>
            <person name="Xu L."/>
            <person name="Yang L."/>
            <person name="Zhang Y."/>
            <person name="Zhao W."/>
            <person name="Zhao X.D."/>
            <person name="Zheng Y.T."/>
            <person name="Zhou J.M."/>
            <person name="Zhu Y.B."/>
            <person name="Zhang G.J."/>
            <person name="Wang J."/>
            <person name="Yao Y.G."/>
        </authorList>
    </citation>
    <scope>NUCLEOTIDE SEQUENCE [LARGE SCALE GENOMIC DNA]</scope>
</reference>
<feature type="transmembrane region" description="Helical" evidence="1">
    <location>
        <begin position="105"/>
        <end position="123"/>
    </location>
</feature>
<keyword evidence="2" id="KW-0732">Signal</keyword>
<evidence type="ECO:0000256" key="2">
    <source>
        <dbReference type="SAM" id="SignalP"/>
    </source>
</evidence>
<name>L9KVI7_TUPCH</name>
<keyword evidence="1" id="KW-0472">Membrane</keyword>
<feature type="signal peptide" evidence="2">
    <location>
        <begin position="1"/>
        <end position="23"/>
    </location>
</feature>
<dbReference type="EMBL" id="KB320634">
    <property type="protein sequence ID" value="ELW66940.1"/>
    <property type="molecule type" value="Genomic_DNA"/>
</dbReference>
<accession>L9KVI7</accession>
<evidence type="ECO:0000313" key="3">
    <source>
        <dbReference type="EMBL" id="ELW66940.1"/>
    </source>
</evidence>
<evidence type="ECO:0000256" key="1">
    <source>
        <dbReference type="SAM" id="Phobius"/>
    </source>
</evidence>
<dbReference type="Proteomes" id="UP000011518">
    <property type="component" value="Unassembled WGS sequence"/>
</dbReference>
<proteinExistence type="predicted"/>
<dbReference type="AlphaFoldDB" id="L9KVI7"/>
<gene>
    <name evidence="3" type="ORF">TREES_T100020534</name>
</gene>
<organism evidence="3 4">
    <name type="scientific">Tupaia chinensis</name>
    <name type="common">Chinese tree shrew</name>
    <name type="synonym">Tupaia belangeri chinensis</name>
    <dbReference type="NCBI Taxonomy" id="246437"/>
    <lineage>
        <taxon>Eukaryota</taxon>
        <taxon>Metazoa</taxon>
        <taxon>Chordata</taxon>
        <taxon>Craniata</taxon>
        <taxon>Vertebrata</taxon>
        <taxon>Euteleostomi</taxon>
        <taxon>Mammalia</taxon>
        <taxon>Eutheria</taxon>
        <taxon>Euarchontoglires</taxon>
        <taxon>Scandentia</taxon>
        <taxon>Tupaiidae</taxon>
        <taxon>Tupaia</taxon>
    </lineage>
</organism>
<feature type="chain" id="PRO_5004000203" evidence="2">
    <location>
        <begin position="24"/>
        <end position="184"/>
    </location>
</feature>
<reference evidence="4" key="1">
    <citation type="submission" date="2012-07" db="EMBL/GenBank/DDBJ databases">
        <title>Genome of the Chinese tree shrew, a rising model animal genetically related to primates.</title>
        <authorList>
            <person name="Zhang G."/>
            <person name="Fan Y."/>
            <person name="Yao Y."/>
            <person name="Huang Z."/>
        </authorList>
    </citation>
    <scope>NUCLEOTIDE SEQUENCE [LARGE SCALE GENOMIC DNA]</scope>
</reference>
<keyword evidence="4" id="KW-1185">Reference proteome</keyword>
<keyword evidence="1" id="KW-1133">Transmembrane helix</keyword>
<dbReference type="InParanoid" id="L9KVI7"/>